<proteinExistence type="predicted"/>
<name>A0ABD2AAX2_VESSQ</name>
<organism evidence="1 2">
    <name type="scientific">Vespula squamosa</name>
    <name type="common">Southern yellow jacket</name>
    <name type="synonym">Wasp</name>
    <dbReference type="NCBI Taxonomy" id="30214"/>
    <lineage>
        <taxon>Eukaryota</taxon>
        <taxon>Metazoa</taxon>
        <taxon>Ecdysozoa</taxon>
        <taxon>Arthropoda</taxon>
        <taxon>Hexapoda</taxon>
        <taxon>Insecta</taxon>
        <taxon>Pterygota</taxon>
        <taxon>Neoptera</taxon>
        <taxon>Endopterygota</taxon>
        <taxon>Hymenoptera</taxon>
        <taxon>Apocrita</taxon>
        <taxon>Aculeata</taxon>
        <taxon>Vespoidea</taxon>
        <taxon>Vespidae</taxon>
        <taxon>Vespinae</taxon>
        <taxon>Vespula</taxon>
    </lineage>
</organism>
<reference evidence="1 2" key="1">
    <citation type="journal article" date="2024" name="Ann. Entomol. Soc. Am.">
        <title>Genomic analyses of the southern and eastern yellowjacket wasps (Hymenoptera: Vespidae) reveal evolutionary signatures of social life.</title>
        <authorList>
            <person name="Catto M.A."/>
            <person name="Caine P.B."/>
            <person name="Orr S.E."/>
            <person name="Hunt B.G."/>
            <person name="Goodisman M.A.D."/>
        </authorList>
    </citation>
    <scope>NUCLEOTIDE SEQUENCE [LARGE SCALE GENOMIC DNA]</scope>
    <source>
        <strain evidence="1">233</strain>
        <tissue evidence="1">Head and thorax</tissue>
    </source>
</reference>
<sequence length="87" mass="9721">MDHRLAYASTNSRSAANVVALKVLDLRRLCTKRRSNVREELLRANQLANCRSSVQRVNVPVTIDPNANTDIRGLECQRKKTGFGIGI</sequence>
<keyword evidence="2" id="KW-1185">Reference proteome</keyword>
<accession>A0ABD2AAX2</accession>
<gene>
    <name evidence="1" type="ORF">V1478_013461</name>
</gene>
<dbReference type="EMBL" id="JAUDFV010000153">
    <property type="protein sequence ID" value="KAL2717761.1"/>
    <property type="molecule type" value="Genomic_DNA"/>
</dbReference>
<dbReference type="Proteomes" id="UP001607302">
    <property type="component" value="Unassembled WGS sequence"/>
</dbReference>
<protein>
    <submittedName>
        <fullName evidence="1">Uncharacterized protein</fullName>
    </submittedName>
</protein>
<evidence type="ECO:0000313" key="2">
    <source>
        <dbReference type="Proteomes" id="UP001607302"/>
    </source>
</evidence>
<dbReference type="AlphaFoldDB" id="A0ABD2AAX2"/>
<evidence type="ECO:0000313" key="1">
    <source>
        <dbReference type="EMBL" id="KAL2717761.1"/>
    </source>
</evidence>
<comment type="caution">
    <text evidence="1">The sequence shown here is derived from an EMBL/GenBank/DDBJ whole genome shotgun (WGS) entry which is preliminary data.</text>
</comment>